<dbReference type="InterPro" id="IPR008963">
    <property type="entry name" value="Purple_acid_Pase-like_N"/>
</dbReference>
<dbReference type="Pfam" id="PF16656">
    <property type="entry name" value="Pur_ac_phosph_N"/>
    <property type="match status" value="1"/>
</dbReference>
<dbReference type="PANTHER" id="PTHR22953">
    <property type="entry name" value="ACID PHOSPHATASE RELATED"/>
    <property type="match status" value="1"/>
</dbReference>
<evidence type="ECO:0008006" key="5">
    <source>
        <dbReference type="Google" id="ProtNLM"/>
    </source>
</evidence>
<dbReference type="Gene3D" id="2.60.40.380">
    <property type="entry name" value="Purple acid phosphatase-like, N-terminal"/>
    <property type="match status" value="1"/>
</dbReference>
<organism evidence="4">
    <name type="scientific">marine metagenome</name>
    <dbReference type="NCBI Taxonomy" id="408172"/>
    <lineage>
        <taxon>unclassified sequences</taxon>
        <taxon>metagenomes</taxon>
        <taxon>ecological metagenomes</taxon>
    </lineage>
</organism>
<dbReference type="SUPFAM" id="SSF49363">
    <property type="entry name" value="Purple acid phosphatase, N-terminal domain"/>
    <property type="match status" value="1"/>
</dbReference>
<dbReference type="InterPro" id="IPR039331">
    <property type="entry name" value="PAPs-like"/>
</dbReference>
<dbReference type="GO" id="GO:0003993">
    <property type="term" value="F:acid phosphatase activity"/>
    <property type="evidence" value="ECO:0007669"/>
    <property type="project" value="InterPro"/>
</dbReference>
<proteinExistence type="predicted"/>
<evidence type="ECO:0000256" key="1">
    <source>
        <dbReference type="ARBA" id="ARBA00022729"/>
    </source>
</evidence>
<reference evidence="4" key="1">
    <citation type="submission" date="2018-05" db="EMBL/GenBank/DDBJ databases">
        <authorList>
            <person name="Lanie J.A."/>
            <person name="Ng W.-L."/>
            <person name="Kazmierczak K.M."/>
            <person name="Andrzejewski T.M."/>
            <person name="Davidsen T.M."/>
            <person name="Wayne K.J."/>
            <person name="Tettelin H."/>
            <person name="Glass J.I."/>
            <person name="Rusch D."/>
            <person name="Podicherti R."/>
            <person name="Tsui H.-C.T."/>
            <person name="Winkler M.E."/>
        </authorList>
    </citation>
    <scope>NUCLEOTIDE SEQUENCE</scope>
</reference>
<dbReference type="Pfam" id="PF00149">
    <property type="entry name" value="Metallophos"/>
    <property type="match status" value="1"/>
</dbReference>
<dbReference type="AlphaFoldDB" id="A0A382DBG4"/>
<dbReference type="GO" id="GO:0046872">
    <property type="term" value="F:metal ion binding"/>
    <property type="evidence" value="ECO:0007669"/>
    <property type="project" value="InterPro"/>
</dbReference>
<keyword evidence="1" id="KW-0732">Signal</keyword>
<dbReference type="InterPro" id="IPR004843">
    <property type="entry name" value="Calcineurin-like_PHP"/>
</dbReference>
<gene>
    <name evidence="4" type="ORF">METZ01_LOCUS187817</name>
</gene>
<name>A0A382DBG4_9ZZZZ</name>
<dbReference type="EMBL" id="UINC01038241">
    <property type="protein sequence ID" value="SVB34963.1"/>
    <property type="molecule type" value="Genomic_DNA"/>
</dbReference>
<dbReference type="PANTHER" id="PTHR22953:SF153">
    <property type="entry name" value="PURPLE ACID PHOSPHATASE"/>
    <property type="match status" value="1"/>
</dbReference>
<dbReference type="InterPro" id="IPR029052">
    <property type="entry name" value="Metallo-depent_PP-like"/>
</dbReference>
<evidence type="ECO:0000313" key="4">
    <source>
        <dbReference type="EMBL" id="SVB34963.1"/>
    </source>
</evidence>
<protein>
    <recommendedName>
        <fullName evidence="5">Calcineurin-like phosphoesterase domain-containing protein</fullName>
    </recommendedName>
</protein>
<evidence type="ECO:0000259" key="2">
    <source>
        <dbReference type="Pfam" id="PF00149"/>
    </source>
</evidence>
<accession>A0A382DBG4</accession>
<sequence>MPDLLKGPYLQWPTADGVTVMWETAECGVGEVEWFETESVHAGLSGAARTIEASRSMVEEDKPRRIHRVRIDGLESGIDYHYRVVGDTALHPVRVAPSRDTPFSFCVTSETGGYGDDDFNTRIFEQIARSRPDILIVAGDAVRNGTDYEDWERYFFGPAREVLHNTPFYLCPGNHEENADWFNQFTDFPEPGNYYGFDYGNAHFTALDSTRLVDYVDGGPVATPELDATSAQRSFFRRELEEAGADSLWRFAFYHYPPYVSGDYEVPQMRELGTDVDAAGVDIVFNSHTIVYERSHPIRDGRLDTEDGTIYIVAGGAGAKPDWFHPKRAWHTAQAQAIPHFVHVTIAGPTLELQAVDLDGRVFDHLRLRK</sequence>
<feature type="domain" description="Calcineurin-like phosphoesterase" evidence="2">
    <location>
        <begin position="105"/>
        <end position="291"/>
    </location>
</feature>
<dbReference type="InterPro" id="IPR015914">
    <property type="entry name" value="PAPs_N"/>
</dbReference>
<feature type="domain" description="Purple acid phosphatase N-terminal" evidence="3">
    <location>
        <begin position="8"/>
        <end position="88"/>
    </location>
</feature>
<evidence type="ECO:0000259" key="3">
    <source>
        <dbReference type="Pfam" id="PF16656"/>
    </source>
</evidence>
<dbReference type="Gene3D" id="3.60.21.10">
    <property type="match status" value="1"/>
</dbReference>
<dbReference type="SUPFAM" id="SSF56300">
    <property type="entry name" value="Metallo-dependent phosphatases"/>
    <property type="match status" value="1"/>
</dbReference>